<keyword evidence="7" id="KW-1185">Reference proteome</keyword>
<comment type="caution">
    <text evidence="6">The sequence shown here is derived from an EMBL/GenBank/DDBJ whole genome shotgun (WGS) entry which is preliminary data.</text>
</comment>
<evidence type="ECO:0000256" key="4">
    <source>
        <dbReference type="ARBA" id="ARBA00048461"/>
    </source>
</evidence>
<dbReference type="GO" id="GO:0006629">
    <property type="term" value="P:lipid metabolic process"/>
    <property type="evidence" value="ECO:0007669"/>
    <property type="project" value="InterPro"/>
</dbReference>
<dbReference type="Pfam" id="PF01764">
    <property type="entry name" value="Lipase_3"/>
    <property type="match status" value="1"/>
</dbReference>
<sequence length="289" mass="30743">MKLLCTTATFKPRLVTLSASALTSLAPFTQFARAAYCPTGKIKKLSCGEACQANADFRPTLIGGDGNTIQQFFVGYSPSQKSIIVGHQGTDPTKLEADLTDIDLLMGALDAALFPGTSASIQVHQGFRDEHAKTAHQILAEVKRLMSTKKTNSVAGIGHSLGGALAELDTVFLMLNLPKSASVKGVTYGTPRVGNAAFAKLVDGKVPSFMRVKNKRDIVPIVPWQSLGYLHPHGEVHILSPGNAVVCPGDDDSKDAQCTNQSVPNILEGNVFDHLGPYEGIYIGTAYCT</sequence>
<dbReference type="PANTHER" id="PTHR45856:SF25">
    <property type="entry name" value="FUNGAL LIPASE-LIKE DOMAIN-CONTAINING PROTEIN"/>
    <property type="match status" value="1"/>
</dbReference>
<evidence type="ECO:0000256" key="3">
    <source>
        <dbReference type="ARBA" id="ARBA00047591"/>
    </source>
</evidence>
<protein>
    <submittedName>
        <fullName evidence="6">Alpha/beta-hydrolase</fullName>
    </submittedName>
</protein>
<dbReference type="InterPro" id="IPR029058">
    <property type="entry name" value="AB_hydrolase_fold"/>
</dbReference>
<evidence type="ECO:0000256" key="2">
    <source>
        <dbReference type="ARBA" id="ARBA00043996"/>
    </source>
</evidence>
<comment type="similarity">
    <text evidence="2">Belongs to the AB hydrolase superfamily. Lipase family. Class 3 subfamily.</text>
</comment>
<dbReference type="EMBL" id="JADNYJ010000167">
    <property type="protein sequence ID" value="KAF8877646.1"/>
    <property type="molecule type" value="Genomic_DNA"/>
</dbReference>
<dbReference type="Gene3D" id="3.40.50.1820">
    <property type="entry name" value="alpha/beta hydrolase"/>
    <property type="match status" value="1"/>
</dbReference>
<evidence type="ECO:0000313" key="6">
    <source>
        <dbReference type="EMBL" id="KAF8877646.1"/>
    </source>
</evidence>
<name>A0A9P5NA28_GYMJU</name>
<dbReference type="AlphaFoldDB" id="A0A9P5NA28"/>
<organism evidence="6 7">
    <name type="scientific">Gymnopilus junonius</name>
    <name type="common">Spectacular rustgill mushroom</name>
    <name type="synonym">Gymnopilus spectabilis subsp. junonius</name>
    <dbReference type="NCBI Taxonomy" id="109634"/>
    <lineage>
        <taxon>Eukaryota</taxon>
        <taxon>Fungi</taxon>
        <taxon>Dikarya</taxon>
        <taxon>Basidiomycota</taxon>
        <taxon>Agaricomycotina</taxon>
        <taxon>Agaricomycetes</taxon>
        <taxon>Agaricomycetidae</taxon>
        <taxon>Agaricales</taxon>
        <taxon>Agaricineae</taxon>
        <taxon>Hymenogastraceae</taxon>
        <taxon>Gymnopilus</taxon>
    </lineage>
</organism>
<evidence type="ECO:0000313" key="7">
    <source>
        <dbReference type="Proteomes" id="UP000724874"/>
    </source>
</evidence>
<gene>
    <name evidence="6" type="ORF">CPB84DRAFT_1817568</name>
</gene>
<accession>A0A9P5NA28</accession>
<evidence type="ECO:0000259" key="5">
    <source>
        <dbReference type="Pfam" id="PF01764"/>
    </source>
</evidence>
<comment type="catalytic activity">
    <reaction evidence="3">
        <text>a diacylglycerol + H2O = a monoacylglycerol + a fatty acid + H(+)</text>
        <dbReference type="Rhea" id="RHEA:32731"/>
        <dbReference type="ChEBI" id="CHEBI:15377"/>
        <dbReference type="ChEBI" id="CHEBI:15378"/>
        <dbReference type="ChEBI" id="CHEBI:17408"/>
        <dbReference type="ChEBI" id="CHEBI:18035"/>
        <dbReference type="ChEBI" id="CHEBI:28868"/>
    </reaction>
</comment>
<dbReference type="OrthoDB" id="426718at2759"/>
<dbReference type="CDD" id="cd00519">
    <property type="entry name" value="Lipase_3"/>
    <property type="match status" value="1"/>
</dbReference>
<evidence type="ECO:0000256" key="1">
    <source>
        <dbReference type="ARBA" id="ARBA00023157"/>
    </source>
</evidence>
<dbReference type="Proteomes" id="UP000724874">
    <property type="component" value="Unassembled WGS sequence"/>
</dbReference>
<dbReference type="PANTHER" id="PTHR45856">
    <property type="entry name" value="ALPHA/BETA-HYDROLASES SUPERFAMILY PROTEIN"/>
    <property type="match status" value="1"/>
</dbReference>
<feature type="domain" description="Fungal lipase-type" evidence="5">
    <location>
        <begin position="108"/>
        <end position="225"/>
    </location>
</feature>
<keyword evidence="1" id="KW-1015">Disulfide bond</keyword>
<reference evidence="6" key="1">
    <citation type="submission" date="2020-11" db="EMBL/GenBank/DDBJ databases">
        <authorList>
            <consortium name="DOE Joint Genome Institute"/>
            <person name="Ahrendt S."/>
            <person name="Riley R."/>
            <person name="Andreopoulos W."/>
            <person name="LaButti K."/>
            <person name="Pangilinan J."/>
            <person name="Ruiz-duenas F.J."/>
            <person name="Barrasa J.M."/>
            <person name="Sanchez-Garcia M."/>
            <person name="Camarero S."/>
            <person name="Miyauchi S."/>
            <person name="Serrano A."/>
            <person name="Linde D."/>
            <person name="Babiker R."/>
            <person name="Drula E."/>
            <person name="Ayuso-Fernandez I."/>
            <person name="Pacheco R."/>
            <person name="Padilla G."/>
            <person name="Ferreira P."/>
            <person name="Barriuso J."/>
            <person name="Kellner H."/>
            <person name="Castanera R."/>
            <person name="Alfaro M."/>
            <person name="Ramirez L."/>
            <person name="Pisabarro A.G."/>
            <person name="Kuo A."/>
            <person name="Tritt A."/>
            <person name="Lipzen A."/>
            <person name="He G."/>
            <person name="Yan M."/>
            <person name="Ng V."/>
            <person name="Cullen D."/>
            <person name="Martin F."/>
            <person name="Rosso M.-N."/>
            <person name="Henrissat B."/>
            <person name="Hibbett D."/>
            <person name="Martinez A.T."/>
            <person name="Grigoriev I.V."/>
        </authorList>
    </citation>
    <scope>NUCLEOTIDE SEQUENCE</scope>
    <source>
        <strain evidence="6">AH 44721</strain>
    </source>
</reference>
<dbReference type="SUPFAM" id="SSF53474">
    <property type="entry name" value="alpha/beta-Hydrolases"/>
    <property type="match status" value="1"/>
</dbReference>
<dbReference type="InterPro" id="IPR051218">
    <property type="entry name" value="Sec_MonoDiacylglyc_Lipase"/>
</dbReference>
<proteinExistence type="inferred from homology"/>
<comment type="catalytic activity">
    <reaction evidence="4">
        <text>a monoacylglycerol + H2O = glycerol + a fatty acid + H(+)</text>
        <dbReference type="Rhea" id="RHEA:15245"/>
        <dbReference type="ChEBI" id="CHEBI:15377"/>
        <dbReference type="ChEBI" id="CHEBI:15378"/>
        <dbReference type="ChEBI" id="CHEBI:17408"/>
        <dbReference type="ChEBI" id="CHEBI:17754"/>
        <dbReference type="ChEBI" id="CHEBI:28868"/>
    </reaction>
</comment>
<dbReference type="InterPro" id="IPR002921">
    <property type="entry name" value="Fungal_lipase-type"/>
</dbReference>